<accession>A0ABN7BDF9</accession>
<sequence length="86" mass="9429">MKMTDLPSEFLAQTATREKWDKVGKLGTALFPEPSIVGGKRAGSSRHPQDLPELPVDPHLQVETVTPFMLKLRIITASGNKMADLS</sequence>
<evidence type="ECO:0000256" key="1">
    <source>
        <dbReference type="SAM" id="MobiDB-lite"/>
    </source>
</evidence>
<gene>
    <name evidence="2" type="ORF">NTJ_14037</name>
</gene>
<reference evidence="2 3" key="1">
    <citation type="submission" date="2023-09" db="EMBL/GenBank/DDBJ databases">
        <title>Nesidiocoris tenuis whole genome shotgun sequence.</title>
        <authorList>
            <person name="Shibata T."/>
            <person name="Shimoda M."/>
            <person name="Kobayashi T."/>
            <person name="Uehara T."/>
        </authorList>
    </citation>
    <scope>NUCLEOTIDE SEQUENCE [LARGE SCALE GENOMIC DNA]</scope>
    <source>
        <strain evidence="2 3">Japan</strain>
    </source>
</reference>
<organism evidence="2 3">
    <name type="scientific">Nesidiocoris tenuis</name>
    <dbReference type="NCBI Taxonomy" id="355587"/>
    <lineage>
        <taxon>Eukaryota</taxon>
        <taxon>Metazoa</taxon>
        <taxon>Ecdysozoa</taxon>
        <taxon>Arthropoda</taxon>
        <taxon>Hexapoda</taxon>
        <taxon>Insecta</taxon>
        <taxon>Pterygota</taxon>
        <taxon>Neoptera</taxon>
        <taxon>Paraneoptera</taxon>
        <taxon>Hemiptera</taxon>
        <taxon>Heteroptera</taxon>
        <taxon>Panheteroptera</taxon>
        <taxon>Cimicomorpha</taxon>
        <taxon>Miridae</taxon>
        <taxon>Dicyphina</taxon>
        <taxon>Nesidiocoris</taxon>
    </lineage>
</organism>
<keyword evidence="3" id="KW-1185">Reference proteome</keyword>
<evidence type="ECO:0000313" key="3">
    <source>
        <dbReference type="Proteomes" id="UP001307889"/>
    </source>
</evidence>
<protein>
    <submittedName>
        <fullName evidence="2">Uncharacterized protein</fullName>
    </submittedName>
</protein>
<evidence type="ECO:0000313" key="2">
    <source>
        <dbReference type="EMBL" id="BET01221.1"/>
    </source>
</evidence>
<name>A0ABN7BDF9_9HEMI</name>
<feature type="region of interest" description="Disordered" evidence="1">
    <location>
        <begin position="34"/>
        <end position="58"/>
    </location>
</feature>
<dbReference type="Proteomes" id="UP001307889">
    <property type="component" value="Chromosome 12"/>
</dbReference>
<proteinExistence type="predicted"/>
<dbReference type="EMBL" id="AP028920">
    <property type="protein sequence ID" value="BET01221.1"/>
    <property type="molecule type" value="Genomic_DNA"/>
</dbReference>